<evidence type="ECO:0000313" key="7">
    <source>
        <dbReference type="EMBL" id="TXT15550.1"/>
    </source>
</evidence>
<dbReference type="GO" id="GO:0004788">
    <property type="term" value="F:thiamine diphosphokinase activity"/>
    <property type="evidence" value="ECO:0007669"/>
    <property type="project" value="InterPro"/>
</dbReference>
<sequence>MARRYPPPSPSPLGPPSPPPLSPSSPLSPNRHGPARPARSSTALTRRVHHLLALPRPPGPAAGARRRQPAVTPRQPSTPVPLSAAFSSVAETYKGKYPGLRTWSPVGLLADRPGRTNYAMIILNQKITRRDTLYRAWAASTVRLCADGGANRLYDALDAEERAIMLPTMIKGDLDSLRSDVRAYYASKGVAIKRDPSEYATDLMKCMEEVEAIEKASGKQFALLFYGGFSGRLDQTVHTMSILLKLREKRRETYVISEDSLAWVTDTGAHLIDIDHATMGQTCGILPIGVEDAFVRTEGLKWNLNWVTSIGGELSTSNHLLPSEPAVFLETTAPVFWTVEIQPNLAIPLLKSPLSPADEVARGVKDLGMGIARAAGEVRKDFGRRLSARSHPPAADGVGLGEREREREARVERAGLVRNFTSDDEYAERERDIDGYAQLD</sequence>
<dbReference type="SMART" id="SM00983">
    <property type="entry name" value="TPK_B1_binding"/>
    <property type="match status" value="1"/>
</dbReference>
<proteinExistence type="predicted"/>
<protein>
    <recommendedName>
        <fullName evidence="6">Thiamin pyrophosphokinase thiamin-binding domain-containing protein</fullName>
    </recommendedName>
</protein>
<dbReference type="AlphaFoldDB" id="A0A7D8V2K1"/>
<keyword evidence="8" id="KW-1185">Reference proteome</keyword>
<dbReference type="NCBIfam" id="TIGR01378">
    <property type="entry name" value="thi_PPkinase"/>
    <property type="match status" value="1"/>
</dbReference>
<feature type="compositionally biased region" description="Pro residues" evidence="5">
    <location>
        <begin position="1"/>
        <end position="23"/>
    </location>
</feature>
<dbReference type="InterPro" id="IPR007371">
    <property type="entry name" value="TPK_catalytic"/>
</dbReference>
<feature type="region of interest" description="Disordered" evidence="5">
    <location>
        <begin position="1"/>
        <end position="82"/>
    </location>
</feature>
<keyword evidence="2" id="KW-0547">Nucleotide-binding</keyword>
<dbReference type="SUPFAM" id="SSF63862">
    <property type="entry name" value="Thiamin pyrophosphokinase, substrate-binding domain"/>
    <property type="match status" value="1"/>
</dbReference>
<dbReference type="PANTHER" id="PTHR13622:SF8">
    <property type="entry name" value="THIAMIN PYROPHOSPHOKINASE 1"/>
    <property type="match status" value="1"/>
</dbReference>
<dbReference type="Gene3D" id="2.60.120.320">
    <property type="entry name" value="Thiamin pyrophosphokinase, thiamin-binding domain"/>
    <property type="match status" value="1"/>
</dbReference>
<dbReference type="InterPro" id="IPR036371">
    <property type="entry name" value="TPK_B1-bd_sf"/>
</dbReference>
<dbReference type="InterPro" id="IPR036759">
    <property type="entry name" value="TPK_catalytic_sf"/>
</dbReference>
<keyword evidence="3" id="KW-0418">Kinase</keyword>
<keyword evidence="1" id="KW-0808">Transferase</keyword>
<evidence type="ECO:0000256" key="2">
    <source>
        <dbReference type="ARBA" id="ARBA00022741"/>
    </source>
</evidence>
<name>A0A7D8V2K1_VANHU</name>
<feature type="region of interest" description="Disordered" evidence="5">
    <location>
        <begin position="383"/>
        <end position="414"/>
    </location>
</feature>
<evidence type="ECO:0000313" key="8">
    <source>
        <dbReference type="Proteomes" id="UP000473826"/>
    </source>
</evidence>
<dbReference type="GO" id="GO:0030975">
    <property type="term" value="F:thiamine binding"/>
    <property type="evidence" value="ECO:0007669"/>
    <property type="project" value="InterPro"/>
</dbReference>
<dbReference type="PANTHER" id="PTHR13622">
    <property type="entry name" value="THIAMIN PYROPHOSPHOKINASE"/>
    <property type="match status" value="1"/>
</dbReference>
<evidence type="ECO:0000256" key="1">
    <source>
        <dbReference type="ARBA" id="ARBA00022679"/>
    </source>
</evidence>
<dbReference type="OrthoDB" id="25149at2759"/>
<dbReference type="Pfam" id="PF04263">
    <property type="entry name" value="TPK_catalytic"/>
    <property type="match status" value="1"/>
</dbReference>
<feature type="compositionally biased region" description="Basic and acidic residues" evidence="5">
    <location>
        <begin position="401"/>
        <end position="414"/>
    </location>
</feature>
<evidence type="ECO:0000256" key="3">
    <source>
        <dbReference type="ARBA" id="ARBA00022777"/>
    </source>
</evidence>
<organism evidence="7 8">
    <name type="scientific">Vanrija humicola</name>
    <name type="common">Yeast</name>
    <name type="synonym">Cryptococcus humicola</name>
    <dbReference type="NCBI Taxonomy" id="5417"/>
    <lineage>
        <taxon>Eukaryota</taxon>
        <taxon>Fungi</taxon>
        <taxon>Dikarya</taxon>
        <taxon>Basidiomycota</taxon>
        <taxon>Agaricomycotina</taxon>
        <taxon>Tremellomycetes</taxon>
        <taxon>Trichosporonales</taxon>
        <taxon>Trichosporonaceae</taxon>
        <taxon>Vanrija</taxon>
    </lineage>
</organism>
<dbReference type="InterPro" id="IPR006282">
    <property type="entry name" value="Thi_PPkinase"/>
</dbReference>
<reference evidence="7 8" key="1">
    <citation type="journal article" date="2019" name="PLoS Genet.">
        <title>Convergent evolution of linked mating-type loci in basidiomycete fungi.</title>
        <authorList>
            <person name="Sun S."/>
            <person name="Coelho M.A."/>
            <person name="Heitman J."/>
            <person name="Nowrousian M."/>
        </authorList>
    </citation>
    <scope>NUCLEOTIDE SEQUENCE [LARGE SCALE GENOMIC DNA]</scope>
    <source>
        <strain evidence="7 8">CBS 4282</strain>
    </source>
</reference>
<dbReference type="GO" id="GO:0005524">
    <property type="term" value="F:ATP binding"/>
    <property type="evidence" value="ECO:0007669"/>
    <property type="project" value="UniProtKB-KW"/>
</dbReference>
<dbReference type="InterPro" id="IPR007373">
    <property type="entry name" value="Thiamin_PyroPKinase_B1-bd"/>
</dbReference>
<evidence type="ECO:0000259" key="6">
    <source>
        <dbReference type="SMART" id="SM00983"/>
    </source>
</evidence>
<dbReference type="GO" id="GO:0016301">
    <property type="term" value="F:kinase activity"/>
    <property type="evidence" value="ECO:0007669"/>
    <property type="project" value="UniProtKB-KW"/>
</dbReference>
<dbReference type="Gene3D" id="3.40.50.10240">
    <property type="entry name" value="Thiamin pyrophosphokinase, catalytic domain"/>
    <property type="match status" value="1"/>
</dbReference>
<keyword evidence="4" id="KW-0067">ATP-binding</keyword>
<dbReference type="CDD" id="cd07995">
    <property type="entry name" value="TPK"/>
    <property type="match status" value="1"/>
</dbReference>
<gene>
    <name evidence="7" type="ORF">VHUM_00053</name>
</gene>
<evidence type="ECO:0000256" key="4">
    <source>
        <dbReference type="ARBA" id="ARBA00022840"/>
    </source>
</evidence>
<dbReference type="Proteomes" id="UP000473826">
    <property type="component" value="Unassembled WGS sequence"/>
</dbReference>
<comment type="caution">
    <text evidence="7">The sequence shown here is derived from an EMBL/GenBank/DDBJ whole genome shotgun (WGS) entry which is preliminary data.</text>
</comment>
<dbReference type="EMBL" id="QKWK01000001">
    <property type="protein sequence ID" value="TXT15550.1"/>
    <property type="molecule type" value="Genomic_DNA"/>
</dbReference>
<dbReference type="Pfam" id="PF04265">
    <property type="entry name" value="TPK_B1_binding"/>
    <property type="match status" value="1"/>
</dbReference>
<dbReference type="FunFam" id="2.60.120.320:FF:000001">
    <property type="entry name" value="Thiamine pyrophosphokinase"/>
    <property type="match status" value="1"/>
</dbReference>
<accession>A0A7D8V2K1</accession>
<feature type="domain" description="Thiamin pyrophosphokinase thiamin-binding" evidence="6">
    <location>
        <begin position="268"/>
        <end position="335"/>
    </location>
</feature>
<evidence type="ECO:0000256" key="5">
    <source>
        <dbReference type="SAM" id="MobiDB-lite"/>
    </source>
</evidence>
<dbReference type="SUPFAM" id="SSF63999">
    <property type="entry name" value="Thiamin pyrophosphokinase, catalytic domain"/>
    <property type="match status" value="1"/>
</dbReference>
<dbReference type="GO" id="GO:0009229">
    <property type="term" value="P:thiamine diphosphate biosynthetic process"/>
    <property type="evidence" value="ECO:0007669"/>
    <property type="project" value="InterPro"/>
</dbReference>
<dbReference type="GO" id="GO:0006772">
    <property type="term" value="P:thiamine metabolic process"/>
    <property type="evidence" value="ECO:0007669"/>
    <property type="project" value="InterPro"/>
</dbReference>